<dbReference type="CDD" id="cd03137">
    <property type="entry name" value="GATase1_AraC_1"/>
    <property type="match status" value="1"/>
</dbReference>
<dbReference type="InterPro" id="IPR018062">
    <property type="entry name" value="HTH_AraC-typ_CS"/>
</dbReference>
<evidence type="ECO:0000256" key="3">
    <source>
        <dbReference type="ARBA" id="ARBA00023163"/>
    </source>
</evidence>
<reference evidence="5" key="1">
    <citation type="journal article" date="2014" name="Int. J. Syst. Evol. Microbiol.">
        <title>Complete genome sequence of Corynebacterium casei LMG S-19264T (=DSM 44701T), isolated from a smear-ripened cheese.</title>
        <authorList>
            <consortium name="US DOE Joint Genome Institute (JGI-PGF)"/>
            <person name="Walter F."/>
            <person name="Albersmeier A."/>
            <person name="Kalinowski J."/>
            <person name="Ruckert C."/>
        </authorList>
    </citation>
    <scope>NUCLEOTIDE SEQUENCE</scope>
    <source>
        <strain evidence="5">JCM 4784</strain>
    </source>
</reference>
<keyword evidence="3" id="KW-0804">Transcription</keyword>
<comment type="caution">
    <text evidence="5">The sequence shown here is derived from an EMBL/GenBank/DDBJ whole genome shotgun (WGS) entry which is preliminary data.</text>
</comment>
<name>A0A919DKA0_9ACTN</name>
<dbReference type="AlphaFoldDB" id="A0A919DKA0"/>
<dbReference type="SUPFAM" id="SSF52317">
    <property type="entry name" value="Class I glutamine amidotransferase-like"/>
    <property type="match status" value="1"/>
</dbReference>
<proteinExistence type="predicted"/>
<dbReference type="Gene3D" id="1.10.10.60">
    <property type="entry name" value="Homeodomain-like"/>
    <property type="match status" value="1"/>
</dbReference>
<dbReference type="PANTHER" id="PTHR43130:SF3">
    <property type="entry name" value="HTH-TYPE TRANSCRIPTIONAL REGULATOR RV1931C"/>
    <property type="match status" value="1"/>
</dbReference>
<dbReference type="Gene3D" id="3.40.50.880">
    <property type="match status" value="1"/>
</dbReference>
<dbReference type="InterPro" id="IPR002818">
    <property type="entry name" value="DJ-1/PfpI"/>
</dbReference>
<keyword evidence="1" id="KW-0805">Transcription regulation</keyword>
<dbReference type="Proteomes" id="UP000608024">
    <property type="component" value="Unassembled WGS sequence"/>
</dbReference>
<evidence type="ECO:0000313" key="5">
    <source>
        <dbReference type="EMBL" id="GHE50388.1"/>
    </source>
</evidence>
<dbReference type="PROSITE" id="PS01124">
    <property type="entry name" value="HTH_ARAC_FAMILY_2"/>
    <property type="match status" value="1"/>
</dbReference>
<dbReference type="PROSITE" id="PS00041">
    <property type="entry name" value="HTH_ARAC_FAMILY_1"/>
    <property type="match status" value="1"/>
</dbReference>
<dbReference type="InterPro" id="IPR029062">
    <property type="entry name" value="Class_I_gatase-like"/>
</dbReference>
<dbReference type="SUPFAM" id="SSF46689">
    <property type="entry name" value="Homeodomain-like"/>
    <property type="match status" value="2"/>
</dbReference>
<sequence>MRLGSLGMHVVAVLALDGVSAFDLTIPCQVFALAHLPDGSPAYDVRVCADRSVTAMAGPSAPFQLSSPYGVEDARSADTVVVPGVPSERVPHPRAVRVLRQAADRGARIASICTGAFALAHAGLLAGRPATTHWHFAAALAERYPDVRVDPSVLYVDDGQVLTSAGIAAGLDLCLHMVRVDHGAAVAARVARMLVMAPQRTGGQAQFIEYRTPGCDSADLGPTLRWMRDKLGEPLSLADIAAHALMSRRSLARHFRAQTGTTPLRWLLAQRVQRARELLETTSLPLTRVAEATGFGSLETLRHHFVRQVGTTPSAYRAAFRG</sequence>
<dbReference type="GO" id="GO:0003700">
    <property type="term" value="F:DNA-binding transcription factor activity"/>
    <property type="evidence" value="ECO:0007669"/>
    <property type="project" value="InterPro"/>
</dbReference>
<evidence type="ECO:0000256" key="2">
    <source>
        <dbReference type="ARBA" id="ARBA00023125"/>
    </source>
</evidence>
<protein>
    <submittedName>
        <fullName evidence="5">AraC family transcriptional regulator</fullName>
    </submittedName>
</protein>
<dbReference type="InterPro" id="IPR052158">
    <property type="entry name" value="INH-QAR"/>
</dbReference>
<dbReference type="EMBL" id="BNBT01000020">
    <property type="protein sequence ID" value="GHE50388.1"/>
    <property type="molecule type" value="Genomic_DNA"/>
</dbReference>
<feature type="domain" description="HTH araC/xylS-type" evidence="4">
    <location>
        <begin position="221"/>
        <end position="319"/>
    </location>
</feature>
<dbReference type="GO" id="GO:0043565">
    <property type="term" value="F:sequence-specific DNA binding"/>
    <property type="evidence" value="ECO:0007669"/>
    <property type="project" value="InterPro"/>
</dbReference>
<organism evidence="5 6">
    <name type="scientific">Streptomyces longispororuber</name>
    <dbReference type="NCBI Taxonomy" id="68230"/>
    <lineage>
        <taxon>Bacteria</taxon>
        <taxon>Bacillati</taxon>
        <taxon>Actinomycetota</taxon>
        <taxon>Actinomycetes</taxon>
        <taxon>Kitasatosporales</taxon>
        <taxon>Streptomycetaceae</taxon>
        <taxon>Streptomyces</taxon>
    </lineage>
</organism>
<evidence type="ECO:0000256" key="1">
    <source>
        <dbReference type="ARBA" id="ARBA00023015"/>
    </source>
</evidence>
<dbReference type="SMART" id="SM00342">
    <property type="entry name" value="HTH_ARAC"/>
    <property type="match status" value="1"/>
</dbReference>
<gene>
    <name evidence="5" type="ORF">GCM10018785_20120</name>
</gene>
<dbReference type="Pfam" id="PF12833">
    <property type="entry name" value="HTH_18"/>
    <property type="match status" value="1"/>
</dbReference>
<evidence type="ECO:0000259" key="4">
    <source>
        <dbReference type="PROSITE" id="PS01124"/>
    </source>
</evidence>
<reference evidence="5" key="2">
    <citation type="submission" date="2020-09" db="EMBL/GenBank/DDBJ databases">
        <authorList>
            <person name="Sun Q."/>
            <person name="Ohkuma M."/>
        </authorList>
    </citation>
    <scope>NUCLEOTIDE SEQUENCE</scope>
    <source>
        <strain evidence="5">JCM 4784</strain>
    </source>
</reference>
<keyword evidence="2" id="KW-0238">DNA-binding</keyword>
<dbReference type="InterPro" id="IPR018060">
    <property type="entry name" value="HTH_AraC"/>
</dbReference>
<accession>A0A919DKA0</accession>
<evidence type="ECO:0000313" key="6">
    <source>
        <dbReference type="Proteomes" id="UP000608024"/>
    </source>
</evidence>
<dbReference type="Pfam" id="PF01965">
    <property type="entry name" value="DJ-1_PfpI"/>
    <property type="match status" value="1"/>
</dbReference>
<dbReference type="InterPro" id="IPR009057">
    <property type="entry name" value="Homeodomain-like_sf"/>
</dbReference>
<keyword evidence="6" id="KW-1185">Reference proteome</keyword>
<dbReference type="PANTHER" id="PTHR43130">
    <property type="entry name" value="ARAC-FAMILY TRANSCRIPTIONAL REGULATOR"/>
    <property type="match status" value="1"/>
</dbReference>